<reference evidence="1 2" key="2">
    <citation type="journal article" date="2010" name="Stand. Genomic Sci.">
        <title>Complete genome sequence of Alicyclobacillus acidocaldarius type strain (104-IA).</title>
        <authorList>
            <person name="Mavromatis K."/>
            <person name="Sikorski J."/>
            <person name="Lapidus A."/>
            <person name="Glavina Del Rio T."/>
            <person name="Copeland A."/>
            <person name="Tice H."/>
            <person name="Cheng J.F."/>
            <person name="Lucas S."/>
            <person name="Chen F."/>
            <person name="Nolan M."/>
            <person name="Bruce D."/>
            <person name="Goodwin L."/>
            <person name="Pitluck S."/>
            <person name="Ivanova N."/>
            <person name="Ovchinnikova G."/>
            <person name="Pati A."/>
            <person name="Chen A."/>
            <person name="Palaniappan K."/>
            <person name="Land M."/>
            <person name="Hauser L."/>
            <person name="Chang Y.J."/>
            <person name="Jeffries C.D."/>
            <person name="Chain P."/>
            <person name="Meincke L."/>
            <person name="Sims D."/>
            <person name="Chertkov O."/>
            <person name="Han C."/>
            <person name="Brettin T."/>
            <person name="Detter J.C."/>
            <person name="Wahrenburg C."/>
            <person name="Rohde M."/>
            <person name="Pukall R."/>
            <person name="Goker M."/>
            <person name="Bristow J."/>
            <person name="Eisen J.A."/>
            <person name="Markowitz V."/>
            <person name="Hugenholtz P."/>
            <person name="Klenk H.P."/>
            <person name="Kyrpides N.C."/>
        </authorList>
    </citation>
    <scope>NUCLEOTIDE SEQUENCE [LARGE SCALE GENOMIC DNA]</scope>
    <source>
        <strain evidence="2">ATCC 27009 / DSM 446 / BCRC 14685 / JCM 5260 / KCTC 1825 / NBRC 15652 / NCIMB 11725 / NRRL B-14509 / 104-IA</strain>
    </source>
</reference>
<dbReference type="AlphaFoldDB" id="C8WVU8"/>
<keyword evidence="2" id="KW-1185">Reference proteome</keyword>
<accession>C8WVU8</accession>
<dbReference type="RefSeq" id="WP_012810562.1">
    <property type="nucleotide sequence ID" value="NC_013205.1"/>
</dbReference>
<evidence type="ECO:0000313" key="1">
    <source>
        <dbReference type="EMBL" id="ACV58220.1"/>
    </source>
</evidence>
<reference evidence="2" key="1">
    <citation type="submission" date="2009-09" db="EMBL/GenBank/DDBJ databases">
        <title>The complete chromosome of Alicyclobacillus acidocaldarius subsp. acidocaldarius DSM 446.</title>
        <authorList>
            <consortium name="US DOE Joint Genome Institute (JGI-PGF)"/>
            <person name="Lucas S."/>
            <person name="Copeland A."/>
            <person name="Lapidus A."/>
            <person name="Glavina del Rio T."/>
            <person name="Dalin E."/>
            <person name="Tice H."/>
            <person name="Bruce D."/>
            <person name="Goodwin L."/>
            <person name="Pitluck S."/>
            <person name="Kyrpides N."/>
            <person name="Mavromatis K."/>
            <person name="Ivanova N."/>
            <person name="Ovchinnikova G."/>
            <person name="Chertkov O."/>
            <person name="Sims D."/>
            <person name="Brettin T."/>
            <person name="Detter J.C."/>
            <person name="Han C."/>
            <person name="Larimer F."/>
            <person name="Land M."/>
            <person name="Hauser L."/>
            <person name="Markowitz V."/>
            <person name="Cheng J.-F."/>
            <person name="Hugenholtz P."/>
            <person name="Woyke T."/>
            <person name="Wu D."/>
            <person name="Pukall R."/>
            <person name="Klenk H.-P."/>
            <person name="Eisen J.A."/>
        </authorList>
    </citation>
    <scope>NUCLEOTIDE SEQUENCE [LARGE SCALE GENOMIC DNA]</scope>
    <source>
        <strain evidence="2">ATCC 27009 / DSM 446 / BCRC 14685 / JCM 5260 / KCTC 1825 / NBRC 15652 / NCIMB 11725 / NRRL B-14509 / 104-IA</strain>
    </source>
</reference>
<dbReference type="Proteomes" id="UP000001917">
    <property type="component" value="Chromosome"/>
</dbReference>
<evidence type="ECO:0000313" key="2">
    <source>
        <dbReference type="Proteomes" id="UP000001917"/>
    </source>
</evidence>
<organism evidence="1 2">
    <name type="scientific">Alicyclobacillus acidocaldarius subsp. acidocaldarius (strain ATCC 27009 / DSM 446 / BCRC 14685 / JCM 5260 / KCTC 1825 / NBRC 15652 / NCIMB 11725 / NRRL B-14509 / 104-IA)</name>
    <name type="common">Bacillus acidocaldarius</name>
    <dbReference type="NCBI Taxonomy" id="521098"/>
    <lineage>
        <taxon>Bacteria</taxon>
        <taxon>Bacillati</taxon>
        <taxon>Bacillota</taxon>
        <taxon>Bacilli</taxon>
        <taxon>Bacillales</taxon>
        <taxon>Alicyclobacillaceae</taxon>
        <taxon>Alicyclobacillus</taxon>
    </lineage>
</organism>
<proteinExistence type="predicted"/>
<name>C8WVU8_ALIAD</name>
<protein>
    <submittedName>
        <fullName evidence="1">Uncharacterized protein</fullName>
    </submittedName>
</protein>
<sequence length="313" mass="34382">MRGYLSLGDHHAEAWIRAMLPQVEWVEAPQGAEWALVTQIAAAKAALQAQVPVKLVAGTQRIVKKARQLGIPEERILAVPMQDRLTASQVLAFLLRDFESPPVRCKPVPFRLQIVSSRQAGGTFMAWNLFHVLVSRGVKAKLLSASSASPLATWVSPPYRDIVFGTTETEGGEVWVIDTSDTNVVVDTDAVILVQDCDPAKALPIMRDDNYWLVINRVPMGLEVESAAHLIVPDFGAAAYEAMTTGVPVAAQHASFASALWELWLAMDEDVHDIRLEVDLQVANQEGSQEAFPDEQRASREHEAEVVGFVLDE</sequence>
<dbReference type="EMBL" id="CP001727">
    <property type="protein sequence ID" value="ACV58220.1"/>
    <property type="molecule type" value="Genomic_DNA"/>
</dbReference>
<dbReference type="HOGENOM" id="CLU_887506_0_0_9"/>
<dbReference type="KEGG" id="aac:Aaci_1189"/>
<gene>
    <name evidence="1" type="ordered locus">Aaci_1189</name>
</gene>
<dbReference type="STRING" id="521098.Aaci_1189"/>